<comment type="similarity">
    <text evidence="1 2">Belongs to the UPF0102 family.</text>
</comment>
<gene>
    <name evidence="3" type="ORF">JQC75_17250</name>
</gene>
<dbReference type="Gene3D" id="3.40.1350.10">
    <property type="match status" value="1"/>
</dbReference>
<protein>
    <recommendedName>
        <fullName evidence="2">UPF0102 protein JQC75_17250</fullName>
    </recommendedName>
</protein>
<dbReference type="PANTHER" id="PTHR34039">
    <property type="entry name" value="UPF0102 PROTEIN YRAN"/>
    <property type="match status" value="1"/>
</dbReference>
<dbReference type="RefSeq" id="WP_203325243.1">
    <property type="nucleotide sequence ID" value="NZ_CP069213.1"/>
</dbReference>
<proteinExistence type="inferred from homology"/>
<dbReference type="SUPFAM" id="SSF52980">
    <property type="entry name" value="Restriction endonuclease-like"/>
    <property type="match status" value="1"/>
</dbReference>
<organism evidence="3 4">
    <name type="scientific">Shewanella litorisediminis</name>
    <dbReference type="NCBI Taxonomy" id="1173586"/>
    <lineage>
        <taxon>Bacteria</taxon>
        <taxon>Pseudomonadati</taxon>
        <taxon>Pseudomonadota</taxon>
        <taxon>Gammaproteobacteria</taxon>
        <taxon>Alteromonadales</taxon>
        <taxon>Shewanellaceae</taxon>
        <taxon>Shewanella</taxon>
    </lineage>
</organism>
<dbReference type="HAMAP" id="MF_00048">
    <property type="entry name" value="UPF0102"/>
    <property type="match status" value="1"/>
</dbReference>
<dbReference type="InterPro" id="IPR011335">
    <property type="entry name" value="Restrct_endonuc-II-like"/>
</dbReference>
<evidence type="ECO:0000313" key="3">
    <source>
        <dbReference type="EMBL" id="QRH01568.1"/>
    </source>
</evidence>
<dbReference type="NCBIfam" id="NF009150">
    <property type="entry name" value="PRK12497.1-3"/>
    <property type="match status" value="1"/>
</dbReference>
<dbReference type="InterPro" id="IPR011856">
    <property type="entry name" value="tRNA_endonuc-like_dom_sf"/>
</dbReference>
<dbReference type="InterPro" id="IPR003509">
    <property type="entry name" value="UPF0102_YraN-like"/>
</dbReference>
<accession>A0ABX7G354</accession>
<dbReference type="Proteomes" id="UP000596252">
    <property type="component" value="Chromosome"/>
</dbReference>
<dbReference type="PANTHER" id="PTHR34039:SF1">
    <property type="entry name" value="UPF0102 PROTEIN YRAN"/>
    <property type="match status" value="1"/>
</dbReference>
<name>A0ABX7G354_9GAMM</name>
<dbReference type="NCBIfam" id="TIGR00252">
    <property type="entry name" value="YraN family protein"/>
    <property type="match status" value="1"/>
</dbReference>
<reference evidence="3 4" key="1">
    <citation type="journal article" date="2012" name="Antonie Van Leeuwenhoek">
        <title>Shewanella litorisediminis sp. nov., a gammaproteobacterium isolated from a tidal flat sediment.</title>
        <authorList>
            <person name="Lee M.H."/>
            <person name="Yoon J.H."/>
        </authorList>
    </citation>
    <scope>NUCLEOTIDE SEQUENCE [LARGE SCALE GENOMIC DNA]</scope>
    <source>
        <strain evidence="3 4">SMK1-12</strain>
    </source>
</reference>
<dbReference type="Pfam" id="PF02021">
    <property type="entry name" value="UPF0102"/>
    <property type="match status" value="1"/>
</dbReference>
<keyword evidence="4" id="KW-1185">Reference proteome</keyword>
<evidence type="ECO:0000256" key="2">
    <source>
        <dbReference type="HAMAP-Rule" id="MF_00048"/>
    </source>
</evidence>
<dbReference type="EMBL" id="CP069213">
    <property type="protein sequence ID" value="QRH01568.1"/>
    <property type="molecule type" value="Genomic_DNA"/>
</dbReference>
<evidence type="ECO:0000256" key="1">
    <source>
        <dbReference type="ARBA" id="ARBA00006738"/>
    </source>
</evidence>
<evidence type="ECO:0000313" key="4">
    <source>
        <dbReference type="Proteomes" id="UP000596252"/>
    </source>
</evidence>
<sequence>MNQGQLAEERAMKHLCANGLRLEARNVRYPFGELDLVMREGRVYVFVEVKFRTPKGFGDAVQALSAAQQQRLRRAATHYLQCHRIEAPCRFDMVAITGDKLEWIKDAF</sequence>